<evidence type="ECO:0000313" key="2">
    <source>
        <dbReference type="EMBL" id="PAU77743.1"/>
    </source>
</evidence>
<keyword evidence="1" id="KW-0472">Membrane</keyword>
<dbReference type="Proteomes" id="UP000218896">
    <property type="component" value="Unassembled WGS sequence"/>
</dbReference>
<organism evidence="2 3">
    <name type="scientific">Halovibrio salipaludis</name>
    <dbReference type="NCBI Taxonomy" id="2032626"/>
    <lineage>
        <taxon>Bacteria</taxon>
        <taxon>Pseudomonadati</taxon>
        <taxon>Pseudomonadota</taxon>
        <taxon>Gammaproteobacteria</taxon>
        <taxon>Oceanospirillales</taxon>
        <taxon>Halomonadaceae</taxon>
        <taxon>Halovibrio</taxon>
    </lineage>
</organism>
<name>A0A2A2EZK7_9GAMM</name>
<keyword evidence="1" id="KW-0812">Transmembrane</keyword>
<dbReference type="AlphaFoldDB" id="A0A2A2EZK7"/>
<comment type="caution">
    <text evidence="2">The sequence shown here is derived from an EMBL/GenBank/DDBJ whole genome shotgun (WGS) entry which is preliminary data.</text>
</comment>
<feature type="transmembrane region" description="Helical" evidence="1">
    <location>
        <begin position="117"/>
        <end position="138"/>
    </location>
</feature>
<gene>
    <name evidence="2" type="ORF">CK501_14910</name>
</gene>
<sequence>MSVVDEALDISSALGNGVYAIGQDIVFGFQRTGQGYGLGEDGRVGEIGYENRAMVELLQKVAEYGITDPKSPLHQLIYYVLENYYSHLPEPVLNKVASEARVGVAYAAGRLVIGKKLARAVAVRIAVAIAATAVYKSIAMRVGVAAGTSATGIGVPIGLLIGQGIMQRSSRASRRLRKKSPELYRKLRRKGDLQLLYFIVERPLEKYVEAIALAERSPKEFREKVDSIHSSVTQERTQ</sequence>
<proteinExistence type="predicted"/>
<feature type="transmembrane region" description="Helical" evidence="1">
    <location>
        <begin position="144"/>
        <end position="166"/>
    </location>
</feature>
<reference evidence="2 3" key="1">
    <citation type="submission" date="2017-08" db="EMBL/GenBank/DDBJ databases">
        <title>Halovibrio sewagensis sp. nov., isolated from wastewater of high salinity.</title>
        <authorList>
            <person name="Dong X."/>
            <person name="Zhang G."/>
        </authorList>
    </citation>
    <scope>NUCLEOTIDE SEQUENCE [LARGE SCALE GENOMIC DNA]</scope>
    <source>
        <strain evidence="2 3">YL5-2</strain>
    </source>
</reference>
<evidence type="ECO:0000256" key="1">
    <source>
        <dbReference type="SAM" id="Phobius"/>
    </source>
</evidence>
<keyword evidence="3" id="KW-1185">Reference proteome</keyword>
<dbReference type="RefSeq" id="WP_095618542.1">
    <property type="nucleotide sequence ID" value="NZ_NSKD01000009.1"/>
</dbReference>
<keyword evidence="1" id="KW-1133">Transmembrane helix</keyword>
<evidence type="ECO:0000313" key="3">
    <source>
        <dbReference type="Proteomes" id="UP000218896"/>
    </source>
</evidence>
<dbReference type="EMBL" id="NSKD01000009">
    <property type="protein sequence ID" value="PAU77743.1"/>
    <property type="molecule type" value="Genomic_DNA"/>
</dbReference>
<accession>A0A2A2EZK7</accession>
<dbReference type="OrthoDB" id="6614981at2"/>
<protein>
    <submittedName>
        <fullName evidence="2">Uncharacterized protein</fullName>
    </submittedName>
</protein>